<proteinExistence type="predicted"/>
<organism evidence="1 2">
    <name type="scientific">Lentithecium fluviatile CBS 122367</name>
    <dbReference type="NCBI Taxonomy" id="1168545"/>
    <lineage>
        <taxon>Eukaryota</taxon>
        <taxon>Fungi</taxon>
        <taxon>Dikarya</taxon>
        <taxon>Ascomycota</taxon>
        <taxon>Pezizomycotina</taxon>
        <taxon>Dothideomycetes</taxon>
        <taxon>Pleosporomycetidae</taxon>
        <taxon>Pleosporales</taxon>
        <taxon>Massarineae</taxon>
        <taxon>Lentitheciaceae</taxon>
        <taxon>Lentithecium</taxon>
    </lineage>
</organism>
<reference evidence="1" key="1">
    <citation type="journal article" date="2020" name="Stud. Mycol.">
        <title>101 Dothideomycetes genomes: a test case for predicting lifestyles and emergence of pathogens.</title>
        <authorList>
            <person name="Haridas S."/>
            <person name="Albert R."/>
            <person name="Binder M."/>
            <person name="Bloem J."/>
            <person name="Labutti K."/>
            <person name="Salamov A."/>
            <person name="Andreopoulos B."/>
            <person name="Baker S."/>
            <person name="Barry K."/>
            <person name="Bills G."/>
            <person name="Bluhm B."/>
            <person name="Cannon C."/>
            <person name="Castanera R."/>
            <person name="Culley D."/>
            <person name="Daum C."/>
            <person name="Ezra D."/>
            <person name="Gonzalez J."/>
            <person name="Henrissat B."/>
            <person name="Kuo A."/>
            <person name="Liang C."/>
            <person name="Lipzen A."/>
            <person name="Lutzoni F."/>
            <person name="Magnuson J."/>
            <person name="Mondo S."/>
            <person name="Nolan M."/>
            <person name="Ohm R."/>
            <person name="Pangilinan J."/>
            <person name="Park H.-J."/>
            <person name="Ramirez L."/>
            <person name="Alfaro M."/>
            <person name="Sun H."/>
            <person name="Tritt A."/>
            <person name="Yoshinaga Y."/>
            <person name="Zwiers L.-H."/>
            <person name="Turgeon B."/>
            <person name="Goodwin S."/>
            <person name="Spatafora J."/>
            <person name="Crous P."/>
            <person name="Grigoriev I."/>
        </authorList>
    </citation>
    <scope>NUCLEOTIDE SEQUENCE</scope>
    <source>
        <strain evidence="1">CBS 122367</strain>
    </source>
</reference>
<evidence type="ECO:0000313" key="2">
    <source>
        <dbReference type="Proteomes" id="UP000799291"/>
    </source>
</evidence>
<accession>A0A6G1IUM6</accession>
<keyword evidence="2" id="KW-1185">Reference proteome</keyword>
<protein>
    <recommendedName>
        <fullName evidence="3">F-box domain-containing protein</fullName>
    </recommendedName>
</protein>
<dbReference type="Proteomes" id="UP000799291">
    <property type="component" value="Unassembled WGS sequence"/>
</dbReference>
<dbReference type="AlphaFoldDB" id="A0A6G1IUM6"/>
<name>A0A6G1IUM6_9PLEO</name>
<dbReference type="EMBL" id="MU005589">
    <property type="protein sequence ID" value="KAF2681865.1"/>
    <property type="molecule type" value="Genomic_DNA"/>
</dbReference>
<evidence type="ECO:0000313" key="1">
    <source>
        <dbReference type="EMBL" id="KAF2681865.1"/>
    </source>
</evidence>
<sequence>MSANTPSAGAVGKLPMEVLAEILHCAITSPANLQFRLVCSSFQDTADKFYLAFLRNAVFNLRSPDSIKALHGIGTHAEFAAAFTTLQFTCCYERYHDTETAYFCHRGVLKERGHPAIMSDAGWQKWLCLHQKNQACFGAAYDAVRQHVSDKEALTDYLVCALSRLKHVVNVYVLEDHLRTSKRYKFVYEDALEWGRATIMEGSNRNEWDRLLAKDEQKLKLILKSKAEGNTASCKVSLIAFDIFMRALARADLSPQQLAFSCPKLSFSVLGVLTPPAVLRQVVQKTERLTLRAMYPDWSGYSLGRTPRGCEIPEVSYTHDDFPTLKHLHLDCNDAMALTSTRVAAHKAVRLNSFTLRCIPDFSDPENLIQTQPGDFLNHFRFHLKHLVIVNSCYGRWNDFLRHLRNRFFLDKLEVVVEPAVWDAGTGEVLTCARDSFEGLRKRLSLSRLRLGAVSKRNGGRSRIRLMICGMRMRLRKSMIFGSAMTRWRTKVLV</sequence>
<gene>
    <name evidence="1" type="ORF">K458DRAFT_488980</name>
</gene>
<evidence type="ECO:0008006" key="3">
    <source>
        <dbReference type="Google" id="ProtNLM"/>
    </source>
</evidence>